<keyword evidence="1" id="KW-0472">Membrane</keyword>
<keyword evidence="1" id="KW-0812">Transmembrane</keyword>
<feature type="transmembrane region" description="Helical" evidence="1">
    <location>
        <begin position="21"/>
        <end position="39"/>
    </location>
</feature>
<dbReference type="Proteomes" id="UP001153069">
    <property type="component" value="Unassembled WGS sequence"/>
</dbReference>
<evidence type="ECO:0000313" key="3">
    <source>
        <dbReference type="Proteomes" id="UP001153069"/>
    </source>
</evidence>
<organism evidence="2 3">
    <name type="scientific">Seminavis robusta</name>
    <dbReference type="NCBI Taxonomy" id="568900"/>
    <lineage>
        <taxon>Eukaryota</taxon>
        <taxon>Sar</taxon>
        <taxon>Stramenopiles</taxon>
        <taxon>Ochrophyta</taxon>
        <taxon>Bacillariophyta</taxon>
        <taxon>Bacillariophyceae</taxon>
        <taxon>Bacillariophycidae</taxon>
        <taxon>Naviculales</taxon>
        <taxon>Naviculaceae</taxon>
        <taxon>Seminavis</taxon>
    </lineage>
</organism>
<dbReference type="EMBL" id="CAICTM010001333">
    <property type="protein sequence ID" value="CAB9522737.1"/>
    <property type="molecule type" value="Genomic_DNA"/>
</dbReference>
<protein>
    <submittedName>
        <fullName evidence="2">Uncharacterized protein</fullName>
    </submittedName>
</protein>
<proteinExistence type="predicted"/>
<keyword evidence="1" id="KW-1133">Transmembrane helix</keyword>
<evidence type="ECO:0000256" key="1">
    <source>
        <dbReference type="SAM" id="Phobius"/>
    </source>
</evidence>
<dbReference type="AlphaFoldDB" id="A0A9N8EKH0"/>
<reference evidence="2" key="1">
    <citation type="submission" date="2020-06" db="EMBL/GenBank/DDBJ databases">
        <authorList>
            <consortium name="Plant Systems Biology data submission"/>
        </authorList>
    </citation>
    <scope>NUCLEOTIDE SEQUENCE</scope>
    <source>
        <strain evidence="2">D6</strain>
    </source>
</reference>
<name>A0A9N8EKH0_9STRA</name>
<accession>A0A9N8EKH0</accession>
<keyword evidence="3" id="KW-1185">Reference proteome</keyword>
<sequence length="186" mass="20435">MTVPVSGNSKQPRFILSGRRFTLIGLLILVLLPTIFFTSSGSNEVTGNTVVHQPDLLSSIRPASPITKKTVQLLPPPSLPEPEKGSLEPDPWNTTALERDQGCLERDQRCLERDQRCLEHDYIGTGPTILGTGPTILGTGERILGTRLHWNGTKDAWNGTKDAWNGTNDAWNGTNDAWNTTDSEFV</sequence>
<evidence type="ECO:0000313" key="2">
    <source>
        <dbReference type="EMBL" id="CAB9522737.1"/>
    </source>
</evidence>
<comment type="caution">
    <text evidence="2">The sequence shown here is derived from an EMBL/GenBank/DDBJ whole genome shotgun (WGS) entry which is preliminary data.</text>
</comment>
<gene>
    <name evidence="2" type="ORF">SEMRO_1335_G263930.1</name>
</gene>